<dbReference type="Gene3D" id="1.25.40.10">
    <property type="entry name" value="Tetratricopeptide repeat domain"/>
    <property type="match status" value="4"/>
</dbReference>
<dbReference type="NCBIfam" id="TIGR00756">
    <property type="entry name" value="PPR"/>
    <property type="match status" value="3"/>
</dbReference>
<evidence type="ECO:0000313" key="3">
    <source>
        <dbReference type="EMBL" id="CAK9172180.1"/>
    </source>
</evidence>
<dbReference type="AlphaFoldDB" id="A0ABC8TXB6"/>
<evidence type="ECO:0000256" key="1">
    <source>
        <dbReference type="ARBA" id="ARBA00022737"/>
    </source>
</evidence>
<proteinExistence type="predicted"/>
<dbReference type="EMBL" id="CAUOFW020005946">
    <property type="protein sequence ID" value="CAK9172180.1"/>
    <property type="molecule type" value="Genomic_DNA"/>
</dbReference>
<dbReference type="PANTHER" id="PTHR47926:SF490">
    <property type="entry name" value="REPEAT-LIKE SUPERFAMILY PROTEIN, PUTATIVE-RELATED"/>
    <property type="match status" value="1"/>
</dbReference>
<dbReference type="Proteomes" id="UP001642360">
    <property type="component" value="Unassembled WGS sequence"/>
</dbReference>
<name>A0ABC8TXB6_9AQUA</name>
<feature type="repeat" description="PPR" evidence="2">
    <location>
        <begin position="68"/>
        <end position="102"/>
    </location>
</feature>
<dbReference type="Pfam" id="PF13041">
    <property type="entry name" value="PPR_2"/>
    <property type="match status" value="2"/>
</dbReference>
<feature type="repeat" description="PPR" evidence="2">
    <location>
        <begin position="271"/>
        <end position="305"/>
    </location>
</feature>
<evidence type="ECO:0000313" key="4">
    <source>
        <dbReference type="Proteomes" id="UP001642360"/>
    </source>
</evidence>
<evidence type="ECO:0008006" key="5">
    <source>
        <dbReference type="Google" id="ProtNLM"/>
    </source>
</evidence>
<reference evidence="3 4" key="1">
    <citation type="submission" date="2024-02" db="EMBL/GenBank/DDBJ databases">
        <authorList>
            <person name="Vignale AGUSTIN F."/>
            <person name="Sosa J E."/>
            <person name="Modenutti C."/>
        </authorList>
    </citation>
    <scope>NUCLEOTIDE SEQUENCE [LARGE SCALE GENOMIC DNA]</scope>
</reference>
<dbReference type="InterPro" id="IPR046960">
    <property type="entry name" value="PPR_At4g14850-like_plant"/>
</dbReference>
<keyword evidence="4" id="KW-1185">Reference proteome</keyword>
<dbReference type="FunFam" id="1.25.40.10:FF:000343">
    <property type="entry name" value="Pentatricopeptide repeat-containing protein At3g58590"/>
    <property type="match status" value="1"/>
</dbReference>
<keyword evidence="1" id="KW-0677">Repeat</keyword>
<feature type="repeat" description="PPR" evidence="2">
    <location>
        <begin position="407"/>
        <end position="442"/>
    </location>
</feature>
<evidence type="ECO:0000256" key="2">
    <source>
        <dbReference type="PROSITE-ProRule" id="PRU00708"/>
    </source>
</evidence>
<dbReference type="PANTHER" id="PTHR47926">
    <property type="entry name" value="PENTATRICOPEPTIDE REPEAT-CONTAINING PROTEIN"/>
    <property type="match status" value="1"/>
</dbReference>
<dbReference type="FunFam" id="1.25.40.10:FF:000090">
    <property type="entry name" value="Pentatricopeptide repeat-containing protein, chloroplastic"/>
    <property type="match status" value="1"/>
</dbReference>
<accession>A0ABC8TXB6</accession>
<dbReference type="InterPro" id="IPR002885">
    <property type="entry name" value="PPR_rpt"/>
</dbReference>
<feature type="repeat" description="PPR" evidence="2">
    <location>
        <begin position="372"/>
        <end position="406"/>
    </location>
</feature>
<sequence length="589" mass="64604">MGLEVESAVCGVGPNTEPLQATEITQVHGSMIKTGLDLVPFTLSKLLAASILDINYAASIFRSIQNPNLFMFNTMLRGYSISDDPKQAFVVFNYMRAQNILLDQFSFITTLKSCARVLAFWTGFGVHSIVIQFGFDLFINVRNTLLHFFGVCGRIEDAHQLFDDFPKERDSVSWNTLMGGYLHVSQHAVVLILFRQLCRDGSGVGVTTMLSALSAVTDLDNLLGGESLHGQCIKIGFCLDLNVVTALIAMYGKTGYINLGRRVFDEVHIKDIVLWNCLMDGYAKSGLLEESLALLQLMKLGRVKPNSSTLAGLLSACAASGALAAGECVHDYVKEQQLVLDAVLGTVLVDMYSKCGLLGKAIDIFDRMETKDVKSWTAMILGYGFHGQAKNAITLFYRMEEEGFWPNEVTCLAVLSACSHRGLVTEGMDCFERMIRKYGLTPKLEHYGCMIDLLGRGGLLEEAHRLIKSLPIEGDATAWRALLAACRVYGNVDLGEVVNRVLQEIDKHPADLIILSSTYAIAGRMSDQTSVVEAKEGNIVRETEWSPIGMKEAGCSSIELINKGPEQSWELGNANKDHTIGVPYGTSCA</sequence>
<protein>
    <recommendedName>
        <fullName evidence="5">Pentatricopeptide repeat-containing protein</fullName>
    </recommendedName>
</protein>
<dbReference type="PROSITE" id="PS51375">
    <property type="entry name" value="PPR"/>
    <property type="match status" value="4"/>
</dbReference>
<dbReference type="Pfam" id="PF01535">
    <property type="entry name" value="PPR"/>
    <property type="match status" value="6"/>
</dbReference>
<gene>
    <name evidence="3" type="ORF">ILEXP_LOCUS41827</name>
</gene>
<comment type="caution">
    <text evidence="3">The sequence shown here is derived from an EMBL/GenBank/DDBJ whole genome shotgun (WGS) entry which is preliminary data.</text>
</comment>
<dbReference type="InterPro" id="IPR011990">
    <property type="entry name" value="TPR-like_helical_dom_sf"/>
</dbReference>
<organism evidence="3 4">
    <name type="scientific">Ilex paraguariensis</name>
    <name type="common">yerba mate</name>
    <dbReference type="NCBI Taxonomy" id="185542"/>
    <lineage>
        <taxon>Eukaryota</taxon>
        <taxon>Viridiplantae</taxon>
        <taxon>Streptophyta</taxon>
        <taxon>Embryophyta</taxon>
        <taxon>Tracheophyta</taxon>
        <taxon>Spermatophyta</taxon>
        <taxon>Magnoliopsida</taxon>
        <taxon>eudicotyledons</taxon>
        <taxon>Gunneridae</taxon>
        <taxon>Pentapetalae</taxon>
        <taxon>asterids</taxon>
        <taxon>campanulids</taxon>
        <taxon>Aquifoliales</taxon>
        <taxon>Aquifoliaceae</taxon>
        <taxon>Ilex</taxon>
    </lineage>
</organism>